<dbReference type="EMBL" id="JAPZBO010000005">
    <property type="protein sequence ID" value="KAJ5315337.1"/>
    <property type="molecule type" value="Genomic_DNA"/>
</dbReference>
<evidence type="ECO:0000313" key="3">
    <source>
        <dbReference type="Proteomes" id="UP001147746"/>
    </source>
</evidence>
<organism evidence="2 3">
    <name type="scientific">Penicillium atrosanguineum</name>
    <dbReference type="NCBI Taxonomy" id="1132637"/>
    <lineage>
        <taxon>Eukaryota</taxon>
        <taxon>Fungi</taxon>
        <taxon>Dikarya</taxon>
        <taxon>Ascomycota</taxon>
        <taxon>Pezizomycotina</taxon>
        <taxon>Eurotiomycetes</taxon>
        <taxon>Eurotiomycetidae</taxon>
        <taxon>Eurotiales</taxon>
        <taxon>Aspergillaceae</taxon>
        <taxon>Penicillium</taxon>
    </lineage>
</organism>
<evidence type="ECO:0000313" key="2">
    <source>
        <dbReference type="EMBL" id="KAJ5315337.1"/>
    </source>
</evidence>
<reference evidence="2" key="2">
    <citation type="journal article" date="2023" name="IMA Fungus">
        <title>Comparative genomic study of the Penicillium genus elucidates a diverse pangenome and 15 lateral gene transfer events.</title>
        <authorList>
            <person name="Petersen C."/>
            <person name="Sorensen T."/>
            <person name="Nielsen M.R."/>
            <person name="Sondergaard T.E."/>
            <person name="Sorensen J.L."/>
            <person name="Fitzpatrick D.A."/>
            <person name="Frisvad J.C."/>
            <person name="Nielsen K.L."/>
        </authorList>
    </citation>
    <scope>NUCLEOTIDE SEQUENCE</scope>
    <source>
        <strain evidence="2">IBT 21472</strain>
    </source>
</reference>
<dbReference type="Proteomes" id="UP001147746">
    <property type="component" value="Unassembled WGS sequence"/>
</dbReference>
<evidence type="ECO:0008006" key="4">
    <source>
        <dbReference type="Google" id="ProtNLM"/>
    </source>
</evidence>
<feature type="chain" id="PRO_5041114733" description="GPI anchored serine-threonine rich protein" evidence="1">
    <location>
        <begin position="22"/>
        <end position="187"/>
    </location>
</feature>
<comment type="caution">
    <text evidence="2">The sequence shown here is derived from an EMBL/GenBank/DDBJ whole genome shotgun (WGS) entry which is preliminary data.</text>
</comment>
<keyword evidence="3" id="KW-1185">Reference proteome</keyword>
<keyword evidence="1" id="KW-0732">Signal</keyword>
<dbReference type="AlphaFoldDB" id="A0A9W9PYY3"/>
<protein>
    <recommendedName>
        <fullName evidence="4">GPI anchored serine-threonine rich protein</fullName>
    </recommendedName>
</protein>
<evidence type="ECO:0000256" key="1">
    <source>
        <dbReference type="SAM" id="SignalP"/>
    </source>
</evidence>
<sequence length="187" mass="19079">MRFITANLSLLLAASASLVAAQDLAPTPSASAVANGLCADQRVVDTCVEAMKRGLAICSDDNWDCKCSGQANIANCYVDCPNVPDAFSAQLASEKDCATANHYDKGITDVPQTWTTPGPQTATVTPADVSVPGETESAAQVHPTETAAATATEKMNKAEETAKSGAAAGKASGSWLALVGLGLGVMF</sequence>
<gene>
    <name evidence="2" type="ORF">N7476_005644</name>
</gene>
<reference evidence="2" key="1">
    <citation type="submission" date="2022-12" db="EMBL/GenBank/DDBJ databases">
        <authorList>
            <person name="Petersen C."/>
        </authorList>
    </citation>
    <scope>NUCLEOTIDE SEQUENCE</scope>
    <source>
        <strain evidence="2">IBT 21472</strain>
    </source>
</reference>
<dbReference type="OrthoDB" id="2507140at2759"/>
<name>A0A9W9PYY3_9EURO</name>
<accession>A0A9W9PYY3</accession>
<feature type="signal peptide" evidence="1">
    <location>
        <begin position="1"/>
        <end position="21"/>
    </location>
</feature>
<proteinExistence type="predicted"/>